<gene>
    <name evidence="1" type="ORF">N1032_21840</name>
</gene>
<proteinExistence type="predicted"/>
<comment type="caution">
    <text evidence="1">The sequence shown here is derived from an EMBL/GenBank/DDBJ whole genome shotgun (WGS) entry which is preliminary data.</text>
</comment>
<keyword evidence="2" id="KW-1185">Reference proteome</keyword>
<dbReference type="EMBL" id="JANLCJ010000019">
    <property type="protein sequence ID" value="MCS5736382.1"/>
    <property type="molecule type" value="Genomic_DNA"/>
</dbReference>
<organism evidence="1 2">
    <name type="scientific">Herbiconiux daphne</name>
    <dbReference type="NCBI Taxonomy" id="2970914"/>
    <lineage>
        <taxon>Bacteria</taxon>
        <taxon>Bacillati</taxon>
        <taxon>Actinomycetota</taxon>
        <taxon>Actinomycetes</taxon>
        <taxon>Micrococcales</taxon>
        <taxon>Microbacteriaceae</taxon>
        <taxon>Herbiconiux</taxon>
    </lineage>
</organism>
<dbReference type="Proteomes" id="UP001165586">
    <property type="component" value="Unassembled WGS sequence"/>
</dbReference>
<dbReference type="RefSeq" id="WP_259542283.1">
    <property type="nucleotide sequence ID" value="NZ_JANLCJ010000019.1"/>
</dbReference>
<evidence type="ECO:0000313" key="1">
    <source>
        <dbReference type="EMBL" id="MCS5736382.1"/>
    </source>
</evidence>
<protein>
    <submittedName>
        <fullName evidence="1">Uncharacterized protein</fullName>
    </submittedName>
</protein>
<evidence type="ECO:0000313" key="2">
    <source>
        <dbReference type="Proteomes" id="UP001165586"/>
    </source>
</evidence>
<reference evidence="1" key="1">
    <citation type="submission" date="2022-08" db="EMBL/GenBank/DDBJ databases">
        <authorList>
            <person name="Deng Y."/>
            <person name="Han X.-F."/>
            <person name="Zhang Y.-Q."/>
        </authorList>
    </citation>
    <scope>NUCLEOTIDE SEQUENCE</scope>
    <source>
        <strain evidence="1">CPCC 203386</strain>
    </source>
</reference>
<sequence>MLLTLFTVTDADNVIGKTMQEITRMDIFLKRDVDISSPVLILIPDLPTGFDNINYAEIPALKRYYFIDSITSLGGELWELRLRCDVLETYKPDILSSVARFTRKIKTGDCIDINVDTCVYKTITKHDCDRELTAGRSMILTTI</sequence>
<name>A0ABT2H901_9MICO</name>
<accession>A0ABT2H901</accession>